<dbReference type="InterPro" id="IPR001870">
    <property type="entry name" value="B30.2/SPRY"/>
</dbReference>
<dbReference type="SMART" id="SM00589">
    <property type="entry name" value="PRY"/>
    <property type="match status" value="1"/>
</dbReference>
<feature type="domain" description="B30.2/SPRY" evidence="5">
    <location>
        <begin position="95"/>
        <end position="286"/>
    </location>
</feature>
<feature type="coiled-coil region" evidence="4">
    <location>
        <begin position="1"/>
        <end position="28"/>
    </location>
</feature>
<accession>A0AAV1GJY4</accession>
<dbReference type="InterPro" id="IPR003877">
    <property type="entry name" value="SPRY_dom"/>
</dbReference>
<name>A0AAV1GJY4_XYRNO</name>
<evidence type="ECO:0000313" key="7">
    <source>
        <dbReference type="Proteomes" id="UP001178508"/>
    </source>
</evidence>
<dbReference type="PROSITE" id="PS50188">
    <property type="entry name" value="B302_SPRY"/>
    <property type="match status" value="1"/>
</dbReference>
<dbReference type="Gene3D" id="2.60.120.920">
    <property type="match status" value="1"/>
</dbReference>
<keyword evidence="1" id="KW-0479">Metal-binding</keyword>
<dbReference type="SMART" id="SM00449">
    <property type="entry name" value="SPRY"/>
    <property type="match status" value="1"/>
</dbReference>
<evidence type="ECO:0000256" key="3">
    <source>
        <dbReference type="ARBA" id="ARBA00022833"/>
    </source>
</evidence>
<dbReference type="InterPro" id="IPR003879">
    <property type="entry name" value="Butyrophylin_SPRY"/>
</dbReference>
<dbReference type="PANTHER" id="PTHR25465:SF5">
    <property type="entry name" value="E3 UBIQUITIN_ISG15 LIGASE TRIM25-RELATED"/>
    <property type="match status" value="1"/>
</dbReference>
<dbReference type="SUPFAM" id="SSF49899">
    <property type="entry name" value="Concanavalin A-like lectins/glucanases"/>
    <property type="match status" value="1"/>
</dbReference>
<keyword evidence="4" id="KW-0175">Coiled coil</keyword>
<dbReference type="InterPro" id="IPR006574">
    <property type="entry name" value="PRY"/>
</dbReference>
<evidence type="ECO:0000256" key="2">
    <source>
        <dbReference type="ARBA" id="ARBA00022771"/>
    </source>
</evidence>
<dbReference type="PRINTS" id="PR01407">
    <property type="entry name" value="BUTYPHLNCDUF"/>
</dbReference>
<dbReference type="EMBL" id="OY660877">
    <property type="protein sequence ID" value="CAJ1072984.1"/>
    <property type="molecule type" value="Genomic_DNA"/>
</dbReference>
<evidence type="ECO:0000256" key="1">
    <source>
        <dbReference type="ARBA" id="ARBA00022723"/>
    </source>
</evidence>
<dbReference type="GO" id="GO:0008270">
    <property type="term" value="F:zinc ion binding"/>
    <property type="evidence" value="ECO:0007669"/>
    <property type="project" value="UniProtKB-KW"/>
</dbReference>
<dbReference type="CDD" id="cd16040">
    <property type="entry name" value="SPRY_PRY_SNTX"/>
    <property type="match status" value="1"/>
</dbReference>
<dbReference type="InterPro" id="IPR058030">
    <property type="entry name" value="TRIM8/14/16/25/29/45/65_CC"/>
</dbReference>
<reference evidence="6" key="1">
    <citation type="submission" date="2023-08" db="EMBL/GenBank/DDBJ databases">
        <authorList>
            <person name="Alioto T."/>
            <person name="Alioto T."/>
            <person name="Gomez Garrido J."/>
        </authorList>
    </citation>
    <scope>NUCLEOTIDE SEQUENCE</scope>
</reference>
<dbReference type="InterPro" id="IPR043136">
    <property type="entry name" value="B30.2/SPRY_sf"/>
</dbReference>
<evidence type="ECO:0000256" key="4">
    <source>
        <dbReference type="SAM" id="Coils"/>
    </source>
</evidence>
<dbReference type="Proteomes" id="UP001178508">
    <property type="component" value="Chromosome 14"/>
</dbReference>
<evidence type="ECO:0000259" key="5">
    <source>
        <dbReference type="PROSITE" id="PS50188"/>
    </source>
</evidence>
<dbReference type="InterPro" id="IPR013320">
    <property type="entry name" value="ConA-like_dom_sf"/>
</dbReference>
<dbReference type="Pfam" id="PF25600">
    <property type="entry name" value="TRIM_CC"/>
    <property type="match status" value="1"/>
</dbReference>
<gene>
    <name evidence="6" type="ORF">XNOV1_A019932</name>
</gene>
<sequence length="286" mass="32493">MKDLQVQLEQEITELRRKDADLQKLLRTDDHNQFLQNCPSLSGLSGSVQSPNISTRSLGYFEDVRVALTQIKEKLEEILKDKWTNISQTLTKVYTLQPQQEPKTRADFLKYSCPITLDPNTAHKKLLLSHGKRKATLLIESLSHSSHPDRFTGSCQVLSRKSLTGRCYWEVEWKGSEVCVAVAYKSISRAGDSVECLFGHNDKSWTLYCGKDSYIFWHNRVMTPVSSPESSRVGVYLDHRAGILSFYSVSETMTLLHRVETTFTEPLYAGLNIGYAESAAEFCKLK</sequence>
<dbReference type="GO" id="GO:0005737">
    <property type="term" value="C:cytoplasm"/>
    <property type="evidence" value="ECO:0007669"/>
    <property type="project" value="UniProtKB-ARBA"/>
</dbReference>
<dbReference type="PANTHER" id="PTHR25465">
    <property type="entry name" value="B-BOX DOMAIN CONTAINING"/>
    <property type="match status" value="1"/>
</dbReference>
<keyword evidence="2" id="KW-0863">Zinc-finger</keyword>
<dbReference type="Pfam" id="PF00622">
    <property type="entry name" value="SPRY"/>
    <property type="match status" value="1"/>
</dbReference>
<dbReference type="InterPro" id="IPR051051">
    <property type="entry name" value="E3_ubiq-ligase_TRIM/RNF"/>
</dbReference>
<dbReference type="AlphaFoldDB" id="A0AAV1GJY4"/>
<evidence type="ECO:0000313" key="6">
    <source>
        <dbReference type="EMBL" id="CAJ1072984.1"/>
    </source>
</evidence>
<protein>
    <submittedName>
        <fullName evidence="6">Tripartite motif-containing protein 16-like</fullName>
    </submittedName>
</protein>
<organism evidence="6 7">
    <name type="scientific">Xyrichtys novacula</name>
    <name type="common">Pearly razorfish</name>
    <name type="synonym">Hemipteronotus novacula</name>
    <dbReference type="NCBI Taxonomy" id="13765"/>
    <lineage>
        <taxon>Eukaryota</taxon>
        <taxon>Metazoa</taxon>
        <taxon>Chordata</taxon>
        <taxon>Craniata</taxon>
        <taxon>Vertebrata</taxon>
        <taxon>Euteleostomi</taxon>
        <taxon>Actinopterygii</taxon>
        <taxon>Neopterygii</taxon>
        <taxon>Teleostei</taxon>
        <taxon>Neoteleostei</taxon>
        <taxon>Acanthomorphata</taxon>
        <taxon>Eupercaria</taxon>
        <taxon>Labriformes</taxon>
        <taxon>Labridae</taxon>
        <taxon>Xyrichtys</taxon>
    </lineage>
</organism>
<proteinExistence type="predicted"/>
<keyword evidence="3" id="KW-0862">Zinc</keyword>
<dbReference type="Pfam" id="PF13765">
    <property type="entry name" value="PRY"/>
    <property type="match status" value="1"/>
</dbReference>
<keyword evidence="7" id="KW-1185">Reference proteome</keyword>